<reference evidence="1 2" key="1">
    <citation type="submission" date="2023-03" db="EMBL/GenBank/DDBJ databases">
        <title>Genome insight into feeding habits of ladybird beetles.</title>
        <authorList>
            <person name="Li H.-S."/>
            <person name="Huang Y.-H."/>
            <person name="Pang H."/>
        </authorList>
    </citation>
    <scope>NUCLEOTIDE SEQUENCE [LARGE SCALE GENOMIC DNA]</scope>
    <source>
        <strain evidence="1">SYSU_2023b</strain>
        <tissue evidence="1">Whole body</tissue>
    </source>
</reference>
<gene>
    <name evidence="1" type="ORF">WA026_008537</name>
</gene>
<keyword evidence="2" id="KW-1185">Reference proteome</keyword>
<evidence type="ECO:0000313" key="1">
    <source>
        <dbReference type="EMBL" id="KAK9880021.1"/>
    </source>
</evidence>
<dbReference type="EMBL" id="JARQZJ010000063">
    <property type="protein sequence ID" value="KAK9880021.1"/>
    <property type="molecule type" value="Genomic_DNA"/>
</dbReference>
<dbReference type="Proteomes" id="UP001431783">
    <property type="component" value="Unassembled WGS sequence"/>
</dbReference>
<comment type="caution">
    <text evidence="1">The sequence shown here is derived from an EMBL/GenBank/DDBJ whole genome shotgun (WGS) entry which is preliminary data.</text>
</comment>
<sequence>MLEEFIRSNYHGLVAIRTFSNRKEFDLPLVITYFKMDYEMNPKGTKYWHNRILKIASKYRNHFYFAMSSTKEFEVELREIGVNNFENDMPIVIVILETDEKFVLKDNFSWKYSMFFCTIYFIKC</sequence>
<proteinExistence type="predicted"/>
<dbReference type="Pfam" id="PF13848">
    <property type="entry name" value="Thioredoxin_6"/>
    <property type="match status" value="1"/>
</dbReference>
<dbReference type="AlphaFoldDB" id="A0AAW1UJV9"/>
<dbReference type="Gene3D" id="3.40.30.10">
    <property type="entry name" value="Glutaredoxin"/>
    <property type="match status" value="1"/>
</dbReference>
<organism evidence="1 2">
    <name type="scientific">Henosepilachna vigintioctopunctata</name>
    <dbReference type="NCBI Taxonomy" id="420089"/>
    <lineage>
        <taxon>Eukaryota</taxon>
        <taxon>Metazoa</taxon>
        <taxon>Ecdysozoa</taxon>
        <taxon>Arthropoda</taxon>
        <taxon>Hexapoda</taxon>
        <taxon>Insecta</taxon>
        <taxon>Pterygota</taxon>
        <taxon>Neoptera</taxon>
        <taxon>Endopterygota</taxon>
        <taxon>Coleoptera</taxon>
        <taxon>Polyphaga</taxon>
        <taxon>Cucujiformia</taxon>
        <taxon>Coccinelloidea</taxon>
        <taxon>Coccinellidae</taxon>
        <taxon>Epilachninae</taxon>
        <taxon>Epilachnini</taxon>
        <taxon>Henosepilachna</taxon>
    </lineage>
</organism>
<evidence type="ECO:0000313" key="2">
    <source>
        <dbReference type="Proteomes" id="UP001431783"/>
    </source>
</evidence>
<name>A0AAW1UJV9_9CUCU</name>
<accession>A0AAW1UJV9</accession>
<protein>
    <submittedName>
        <fullName evidence="1">Uncharacterized protein</fullName>
    </submittedName>
</protein>